<dbReference type="InterPro" id="IPR000847">
    <property type="entry name" value="LysR_HTH_N"/>
</dbReference>
<gene>
    <name evidence="6" type="ORF">BITS_1282</name>
</gene>
<evidence type="ECO:0000256" key="1">
    <source>
        <dbReference type="ARBA" id="ARBA00009437"/>
    </source>
</evidence>
<keyword evidence="4" id="KW-0804">Transcription</keyword>
<dbReference type="EMBL" id="JGZU01000018">
    <property type="protein sequence ID" value="KFJ04421.1"/>
    <property type="molecule type" value="Genomic_DNA"/>
</dbReference>
<organism evidence="6 7">
    <name type="scientific">Bifidobacterium tsurumiense</name>
    <dbReference type="NCBI Taxonomy" id="356829"/>
    <lineage>
        <taxon>Bacteria</taxon>
        <taxon>Bacillati</taxon>
        <taxon>Actinomycetota</taxon>
        <taxon>Actinomycetes</taxon>
        <taxon>Bifidobacteriales</taxon>
        <taxon>Bifidobacteriaceae</taxon>
        <taxon>Bifidobacterium</taxon>
    </lineage>
</organism>
<comment type="caution">
    <text evidence="6">The sequence shown here is derived from an EMBL/GenBank/DDBJ whole genome shotgun (WGS) entry which is preliminary data.</text>
</comment>
<dbReference type="Proteomes" id="UP000029080">
    <property type="component" value="Unassembled WGS sequence"/>
</dbReference>
<dbReference type="Pfam" id="PF03466">
    <property type="entry name" value="LysR_substrate"/>
    <property type="match status" value="1"/>
</dbReference>
<dbReference type="SUPFAM" id="SSF46785">
    <property type="entry name" value="Winged helix' DNA-binding domain"/>
    <property type="match status" value="1"/>
</dbReference>
<dbReference type="PANTHER" id="PTHR30419:SF8">
    <property type="entry name" value="NITROGEN ASSIMILATION TRANSCRIPTIONAL ACTIVATOR-RELATED"/>
    <property type="match status" value="1"/>
</dbReference>
<sequence length="304" mass="33600">MASTSRGNNRTGLDLRVLRYFIAVAEEGNITWAADLLQISQPTLSRQLRGMERSLGVRLFDRSTHAMTLTAEGRLLYDRAKTLVALADKTVQDVHSAQGGLSGTVTLACGETRNLPWVLDRMASFRKINPNVQFSVLTYTADIAKAQLDQGILDLAILVEPVSVENYDYIRLNKHDIWCVTVPESSPLAQLDHIEPKHLSGQTLLLPARPEVQREVMNWLGTYADSISIAGTCNFNLNGNLMVAAGLGMRIGFDMGHEVYGTKNIPLNPPVETTCLLAWRRGRILAPAASAFTEYVFEALHHDN</sequence>
<dbReference type="OrthoDB" id="3181812at2"/>
<dbReference type="Gene3D" id="1.10.10.10">
    <property type="entry name" value="Winged helix-like DNA-binding domain superfamily/Winged helix DNA-binding domain"/>
    <property type="match status" value="1"/>
</dbReference>
<dbReference type="GO" id="GO:0005829">
    <property type="term" value="C:cytosol"/>
    <property type="evidence" value="ECO:0007669"/>
    <property type="project" value="TreeGrafter"/>
</dbReference>
<dbReference type="InterPro" id="IPR036390">
    <property type="entry name" value="WH_DNA-bd_sf"/>
</dbReference>
<dbReference type="GO" id="GO:0003677">
    <property type="term" value="F:DNA binding"/>
    <property type="evidence" value="ECO:0007669"/>
    <property type="project" value="UniProtKB-KW"/>
</dbReference>
<dbReference type="RefSeq" id="WP_044259762.1">
    <property type="nucleotide sequence ID" value="NZ_JGZU01000018.1"/>
</dbReference>
<dbReference type="Pfam" id="PF00126">
    <property type="entry name" value="HTH_1"/>
    <property type="match status" value="1"/>
</dbReference>
<dbReference type="CDD" id="cd05466">
    <property type="entry name" value="PBP2_LTTR_substrate"/>
    <property type="match status" value="1"/>
</dbReference>
<keyword evidence="7" id="KW-1185">Reference proteome</keyword>
<dbReference type="Gene3D" id="3.40.190.290">
    <property type="match status" value="1"/>
</dbReference>
<keyword evidence="2" id="KW-0805">Transcription regulation</keyword>
<dbReference type="STRING" id="356829.BITS_1282"/>
<dbReference type="PANTHER" id="PTHR30419">
    <property type="entry name" value="HTH-TYPE TRANSCRIPTIONAL REGULATOR YBHD"/>
    <property type="match status" value="1"/>
</dbReference>
<dbReference type="AlphaFoldDB" id="A0A087E9H0"/>
<feature type="domain" description="HTH lysR-type" evidence="5">
    <location>
        <begin position="13"/>
        <end position="70"/>
    </location>
</feature>
<keyword evidence="3" id="KW-0238">DNA-binding</keyword>
<dbReference type="SUPFAM" id="SSF53850">
    <property type="entry name" value="Periplasmic binding protein-like II"/>
    <property type="match status" value="1"/>
</dbReference>
<dbReference type="InterPro" id="IPR050950">
    <property type="entry name" value="HTH-type_LysR_regulators"/>
</dbReference>
<dbReference type="InterPro" id="IPR036388">
    <property type="entry name" value="WH-like_DNA-bd_sf"/>
</dbReference>
<dbReference type="eggNOG" id="COG0583">
    <property type="taxonomic scope" value="Bacteria"/>
</dbReference>
<protein>
    <submittedName>
        <fullName evidence="6">LysR substrate binding domain-containing protein</fullName>
    </submittedName>
</protein>
<evidence type="ECO:0000256" key="3">
    <source>
        <dbReference type="ARBA" id="ARBA00023125"/>
    </source>
</evidence>
<reference evidence="6 7" key="1">
    <citation type="submission" date="2014-03" db="EMBL/GenBank/DDBJ databases">
        <title>Genomics of Bifidobacteria.</title>
        <authorList>
            <person name="Ventura M."/>
            <person name="Milani C."/>
            <person name="Lugli G.A."/>
        </authorList>
    </citation>
    <scope>NUCLEOTIDE SEQUENCE [LARGE SCALE GENOMIC DNA]</scope>
    <source>
        <strain evidence="6 7">JCM 13495</strain>
    </source>
</reference>
<evidence type="ECO:0000256" key="2">
    <source>
        <dbReference type="ARBA" id="ARBA00023015"/>
    </source>
</evidence>
<evidence type="ECO:0000256" key="4">
    <source>
        <dbReference type="ARBA" id="ARBA00023163"/>
    </source>
</evidence>
<evidence type="ECO:0000259" key="5">
    <source>
        <dbReference type="PROSITE" id="PS50931"/>
    </source>
</evidence>
<proteinExistence type="inferred from homology"/>
<dbReference type="InterPro" id="IPR005119">
    <property type="entry name" value="LysR_subst-bd"/>
</dbReference>
<comment type="similarity">
    <text evidence="1">Belongs to the LysR transcriptional regulatory family.</text>
</comment>
<dbReference type="GO" id="GO:0003700">
    <property type="term" value="F:DNA-binding transcription factor activity"/>
    <property type="evidence" value="ECO:0007669"/>
    <property type="project" value="InterPro"/>
</dbReference>
<evidence type="ECO:0000313" key="6">
    <source>
        <dbReference type="EMBL" id="KFJ04421.1"/>
    </source>
</evidence>
<dbReference type="PROSITE" id="PS50931">
    <property type="entry name" value="HTH_LYSR"/>
    <property type="match status" value="1"/>
</dbReference>
<evidence type="ECO:0000313" key="7">
    <source>
        <dbReference type="Proteomes" id="UP000029080"/>
    </source>
</evidence>
<dbReference type="PRINTS" id="PR00039">
    <property type="entry name" value="HTHLYSR"/>
</dbReference>
<name>A0A087E9H0_9BIFI</name>
<dbReference type="FunFam" id="1.10.10.10:FF:000001">
    <property type="entry name" value="LysR family transcriptional regulator"/>
    <property type="match status" value="1"/>
</dbReference>
<accession>A0A087E9H0</accession>